<accession>E9HY03</accession>
<proteinExistence type="predicted"/>
<dbReference type="PANTHER" id="PTHR24413">
    <property type="entry name" value="SPECKLE-TYPE POZ PROTEIN"/>
    <property type="match status" value="1"/>
</dbReference>
<feature type="domain" description="BTB" evidence="1">
    <location>
        <begin position="41"/>
        <end position="108"/>
    </location>
</feature>
<dbReference type="SMART" id="SM00225">
    <property type="entry name" value="BTB"/>
    <property type="match status" value="1"/>
</dbReference>
<reference evidence="2 3" key="1">
    <citation type="journal article" date="2011" name="Science">
        <title>The ecoresponsive genome of Daphnia pulex.</title>
        <authorList>
            <person name="Colbourne J.K."/>
            <person name="Pfrender M.E."/>
            <person name="Gilbert D."/>
            <person name="Thomas W.K."/>
            <person name="Tucker A."/>
            <person name="Oakley T.H."/>
            <person name="Tokishita S."/>
            <person name="Aerts A."/>
            <person name="Arnold G.J."/>
            <person name="Basu M.K."/>
            <person name="Bauer D.J."/>
            <person name="Caceres C.E."/>
            <person name="Carmel L."/>
            <person name="Casola C."/>
            <person name="Choi J.H."/>
            <person name="Detter J.C."/>
            <person name="Dong Q."/>
            <person name="Dusheyko S."/>
            <person name="Eads B.D."/>
            <person name="Frohlich T."/>
            <person name="Geiler-Samerotte K.A."/>
            <person name="Gerlach D."/>
            <person name="Hatcher P."/>
            <person name="Jogdeo S."/>
            <person name="Krijgsveld J."/>
            <person name="Kriventseva E.V."/>
            <person name="Kultz D."/>
            <person name="Laforsch C."/>
            <person name="Lindquist E."/>
            <person name="Lopez J."/>
            <person name="Manak J.R."/>
            <person name="Muller J."/>
            <person name="Pangilinan J."/>
            <person name="Patwardhan R.P."/>
            <person name="Pitluck S."/>
            <person name="Pritham E.J."/>
            <person name="Rechtsteiner A."/>
            <person name="Rho M."/>
            <person name="Rogozin I.B."/>
            <person name="Sakarya O."/>
            <person name="Salamov A."/>
            <person name="Schaack S."/>
            <person name="Shapiro H."/>
            <person name="Shiga Y."/>
            <person name="Skalitzky C."/>
            <person name="Smith Z."/>
            <person name="Souvorov A."/>
            <person name="Sung W."/>
            <person name="Tang Z."/>
            <person name="Tsuchiya D."/>
            <person name="Tu H."/>
            <person name="Vos H."/>
            <person name="Wang M."/>
            <person name="Wolf Y.I."/>
            <person name="Yamagata H."/>
            <person name="Yamada T."/>
            <person name="Ye Y."/>
            <person name="Shaw J.R."/>
            <person name="Andrews J."/>
            <person name="Crease T.J."/>
            <person name="Tang H."/>
            <person name="Lucas S.M."/>
            <person name="Robertson H.M."/>
            <person name="Bork P."/>
            <person name="Koonin E.V."/>
            <person name="Zdobnov E.M."/>
            <person name="Grigoriev I.V."/>
            <person name="Lynch M."/>
            <person name="Boore J.L."/>
        </authorList>
    </citation>
    <scope>NUCLEOTIDE SEQUENCE [LARGE SCALE GENOMIC DNA]</scope>
</reference>
<evidence type="ECO:0000313" key="3">
    <source>
        <dbReference type="Proteomes" id="UP000000305"/>
    </source>
</evidence>
<dbReference type="InterPro" id="IPR000210">
    <property type="entry name" value="BTB/POZ_dom"/>
</dbReference>
<dbReference type="PhylomeDB" id="E9HY03"/>
<dbReference type="Pfam" id="PF00651">
    <property type="entry name" value="BTB"/>
    <property type="match status" value="1"/>
</dbReference>
<dbReference type="eggNOG" id="KOG1987">
    <property type="taxonomic scope" value="Eukaryota"/>
</dbReference>
<dbReference type="OMA" id="CERGHIM"/>
<dbReference type="HOGENOM" id="CLU_004253_2_3_1"/>
<dbReference type="SUPFAM" id="SSF54695">
    <property type="entry name" value="POZ domain"/>
    <property type="match status" value="1"/>
</dbReference>
<dbReference type="GO" id="GO:0031625">
    <property type="term" value="F:ubiquitin protein ligase binding"/>
    <property type="evidence" value="ECO:0000318"/>
    <property type="project" value="GO_Central"/>
</dbReference>
<evidence type="ECO:0000259" key="1">
    <source>
        <dbReference type="PROSITE" id="PS50097"/>
    </source>
</evidence>
<dbReference type="AlphaFoldDB" id="E9HY03"/>
<dbReference type="FunFam" id="3.30.710.10:FF:000213">
    <property type="entry name" value="Uncharacterized protein"/>
    <property type="match status" value="1"/>
</dbReference>
<dbReference type="KEGG" id="dpx:DAPPUDRAFT_307572"/>
<dbReference type="GO" id="GO:0030162">
    <property type="term" value="P:regulation of proteolysis"/>
    <property type="evidence" value="ECO:0000318"/>
    <property type="project" value="GO_Central"/>
</dbReference>
<name>E9HY03_DAPPU</name>
<dbReference type="Proteomes" id="UP000000305">
    <property type="component" value="Unassembled WGS sequence"/>
</dbReference>
<dbReference type="GO" id="GO:0043161">
    <property type="term" value="P:proteasome-mediated ubiquitin-dependent protein catabolic process"/>
    <property type="evidence" value="ECO:0000318"/>
    <property type="project" value="GO_Central"/>
</dbReference>
<dbReference type="GO" id="GO:0005634">
    <property type="term" value="C:nucleus"/>
    <property type="evidence" value="ECO:0000318"/>
    <property type="project" value="GO_Central"/>
</dbReference>
<gene>
    <name evidence="2" type="ORF">DAPPUDRAFT_307572</name>
</gene>
<dbReference type="OrthoDB" id="6336259at2759"/>
<dbReference type="GO" id="GO:0005737">
    <property type="term" value="C:cytoplasm"/>
    <property type="evidence" value="ECO:0000318"/>
    <property type="project" value="GO_Central"/>
</dbReference>
<dbReference type="Gene3D" id="1.25.40.420">
    <property type="match status" value="1"/>
</dbReference>
<dbReference type="Gene3D" id="3.30.710.10">
    <property type="entry name" value="Potassium Channel Kv1.1, Chain A"/>
    <property type="match status" value="1"/>
</dbReference>
<dbReference type="InParanoid" id="E9HY03"/>
<protein>
    <recommendedName>
        <fullName evidence="1">BTB domain-containing protein</fullName>
    </recommendedName>
</protein>
<dbReference type="PROSITE" id="PS50097">
    <property type="entry name" value="BTB"/>
    <property type="match status" value="1"/>
</dbReference>
<dbReference type="FunFam" id="1.25.40.420:FF:000030">
    <property type="entry name" value="Uncharacterized protein"/>
    <property type="match status" value="1"/>
</dbReference>
<organism evidence="2 3">
    <name type="scientific">Daphnia pulex</name>
    <name type="common">Water flea</name>
    <dbReference type="NCBI Taxonomy" id="6669"/>
    <lineage>
        <taxon>Eukaryota</taxon>
        <taxon>Metazoa</taxon>
        <taxon>Ecdysozoa</taxon>
        <taxon>Arthropoda</taxon>
        <taxon>Crustacea</taxon>
        <taxon>Branchiopoda</taxon>
        <taxon>Diplostraca</taxon>
        <taxon>Cladocera</taxon>
        <taxon>Anomopoda</taxon>
        <taxon>Daphniidae</taxon>
        <taxon>Daphnia</taxon>
    </lineage>
</organism>
<dbReference type="InterPro" id="IPR011333">
    <property type="entry name" value="SKP1/BTB/POZ_sf"/>
</dbReference>
<sequence length="219" mass="25507">MSSKPGSTVMDEAETAQPLPVICSGQLIDQLEELFDGMLFSDFTFNVRGREFQAHKAILATRSRVFAAMFQHPTKEKLSSLVVIEDTEPDVFYELLRFIYTERVPLDKMNKLATGLLVAADKYLLDQLKVECENHLHWHMSVDNCFELLLIDQRYPADRFREEAIKFFRRHPVEVMATDGWKKMKEENPRLLCDIQEIYIQDLSKAHSLALCYVQNSWK</sequence>
<dbReference type="EMBL" id="GL733093">
    <property type="protein sequence ID" value="EFX63376.1"/>
    <property type="molecule type" value="Genomic_DNA"/>
</dbReference>
<keyword evidence="3" id="KW-1185">Reference proteome</keyword>
<evidence type="ECO:0000313" key="2">
    <source>
        <dbReference type="EMBL" id="EFX63376.1"/>
    </source>
</evidence>